<accession>A0A7J7M7X6</accession>
<dbReference type="EMBL" id="JACGCM010001722">
    <property type="protein sequence ID" value="KAF6150985.1"/>
    <property type="molecule type" value="Genomic_DNA"/>
</dbReference>
<proteinExistence type="predicted"/>
<dbReference type="OrthoDB" id="1429008at2759"/>
<comment type="caution">
    <text evidence="2">The sequence shown here is derived from an EMBL/GenBank/DDBJ whole genome shotgun (WGS) entry which is preliminary data.</text>
</comment>
<name>A0A7J7M7X6_9MAGN</name>
<reference evidence="2 3" key="1">
    <citation type="journal article" date="2020" name="IScience">
        <title>Genome Sequencing of the Endangered Kingdonia uniflora (Circaeasteraceae, Ranunculales) Reveals Potential Mechanisms of Evolutionary Specialization.</title>
        <authorList>
            <person name="Sun Y."/>
            <person name="Deng T."/>
            <person name="Zhang A."/>
            <person name="Moore M.J."/>
            <person name="Landis J.B."/>
            <person name="Lin N."/>
            <person name="Zhang H."/>
            <person name="Zhang X."/>
            <person name="Huang J."/>
            <person name="Zhang X."/>
            <person name="Sun H."/>
            <person name="Wang H."/>
        </authorList>
    </citation>
    <scope>NUCLEOTIDE SEQUENCE [LARGE SCALE GENOMIC DNA]</scope>
    <source>
        <strain evidence="2">TB1705</strain>
        <tissue evidence="2">Leaf</tissue>
    </source>
</reference>
<gene>
    <name evidence="2" type="ORF">GIB67_016463</name>
</gene>
<evidence type="ECO:0000313" key="2">
    <source>
        <dbReference type="EMBL" id="KAF6150985.1"/>
    </source>
</evidence>
<dbReference type="PANTHER" id="PTHR33144">
    <property type="entry name" value="OS10G0409366 PROTEIN-RELATED"/>
    <property type="match status" value="1"/>
</dbReference>
<dbReference type="Proteomes" id="UP000541444">
    <property type="component" value="Unassembled WGS sequence"/>
</dbReference>
<feature type="region of interest" description="Disordered" evidence="1">
    <location>
        <begin position="1"/>
        <end position="24"/>
    </location>
</feature>
<feature type="region of interest" description="Disordered" evidence="1">
    <location>
        <begin position="117"/>
        <end position="148"/>
    </location>
</feature>
<evidence type="ECO:0000256" key="1">
    <source>
        <dbReference type="SAM" id="MobiDB-lite"/>
    </source>
</evidence>
<protein>
    <submittedName>
        <fullName evidence="2">Uncharacterized protein</fullName>
    </submittedName>
</protein>
<keyword evidence="3" id="KW-1185">Reference proteome</keyword>
<sequence>MTMDDSDTFGPVGPGHRRHSDFIERRKAVAKKRKSVNYKLPKEEEFTPWMKSQRESKEMNDNDFSDIVRGPLALATWCNKYCGNGFLFVTKDHEATKINQNSGIGLSLMASQNTDVTGTNVNEERGSSSSSSTTMCEKRGRTRGPTLLLPDGQRRVVSVNHLGQPNKGDVNHANLVMSIGVLSRTHIPINCKTIKDVPSSDMKDIRNKLNDGFEMPHISEDYLREKILSSWRNFKTRLYNELVKDKNPDEVKAKLDDVPDFVTPEEWNEFVDYRSTPKFQAISTRNTANRSKLIAPACVGRTSLAVIRHKTICFKYFCATFYAAS</sequence>
<dbReference type="PANTHER" id="PTHR33144:SF51">
    <property type="entry name" value="TRANSPOSASE TNP1_EN_SPM-LIKE DOMAIN-CONTAINING PROTEIN"/>
    <property type="match status" value="1"/>
</dbReference>
<organism evidence="2 3">
    <name type="scientific">Kingdonia uniflora</name>
    <dbReference type="NCBI Taxonomy" id="39325"/>
    <lineage>
        <taxon>Eukaryota</taxon>
        <taxon>Viridiplantae</taxon>
        <taxon>Streptophyta</taxon>
        <taxon>Embryophyta</taxon>
        <taxon>Tracheophyta</taxon>
        <taxon>Spermatophyta</taxon>
        <taxon>Magnoliopsida</taxon>
        <taxon>Ranunculales</taxon>
        <taxon>Circaeasteraceae</taxon>
        <taxon>Kingdonia</taxon>
    </lineage>
</organism>
<dbReference type="AlphaFoldDB" id="A0A7J7M7X6"/>
<evidence type="ECO:0000313" key="3">
    <source>
        <dbReference type="Proteomes" id="UP000541444"/>
    </source>
</evidence>